<keyword evidence="1" id="KW-0129">CBS domain</keyword>
<dbReference type="Pfam" id="PF00571">
    <property type="entry name" value="CBS"/>
    <property type="match status" value="1"/>
</dbReference>
<keyword evidence="6" id="KW-1185">Reference proteome</keyword>
<dbReference type="PROSITE" id="PS50883">
    <property type="entry name" value="EAL"/>
    <property type="match status" value="1"/>
</dbReference>
<evidence type="ECO:0000259" key="3">
    <source>
        <dbReference type="PROSITE" id="PS50887"/>
    </source>
</evidence>
<dbReference type="CDD" id="cd01948">
    <property type="entry name" value="EAL"/>
    <property type="match status" value="1"/>
</dbReference>
<feature type="domain" description="CBS" evidence="4">
    <location>
        <begin position="350"/>
        <end position="412"/>
    </location>
</feature>
<evidence type="ECO:0000256" key="1">
    <source>
        <dbReference type="PROSITE-ProRule" id="PRU00703"/>
    </source>
</evidence>
<feature type="domain" description="EAL" evidence="2">
    <location>
        <begin position="7"/>
        <end position="257"/>
    </location>
</feature>
<accession>A0A939D942</accession>
<dbReference type="SMART" id="SM00052">
    <property type="entry name" value="EAL"/>
    <property type="match status" value="1"/>
</dbReference>
<dbReference type="Gene3D" id="3.10.580.10">
    <property type="entry name" value="CBS-domain"/>
    <property type="match status" value="1"/>
</dbReference>
<dbReference type="InterPro" id="IPR050706">
    <property type="entry name" value="Cyclic-di-GMP_PDE-like"/>
</dbReference>
<dbReference type="PANTHER" id="PTHR33121:SF76">
    <property type="entry name" value="SIGNALING PROTEIN"/>
    <property type="match status" value="1"/>
</dbReference>
<gene>
    <name evidence="5" type="ORF">JYB65_08605</name>
</gene>
<dbReference type="Proteomes" id="UP000664545">
    <property type="component" value="Unassembled WGS sequence"/>
</dbReference>
<evidence type="ECO:0000259" key="4">
    <source>
        <dbReference type="PROSITE" id="PS51371"/>
    </source>
</evidence>
<dbReference type="SUPFAM" id="SSF55073">
    <property type="entry name" value="Nucleotide cyclase"/>
    <property type="match status" value="1"/>
</dbReference>
<dbReference type="Pfam" id="PF00990">
    <property type="entry name" value="GGDEF"/>
    <property type="match status" value="1"/>
</dbReference>
<dbReference type="Gene3D" id="3.20.20.450">
    <property type="entry name" value="EAL domain"/>
    <property type="match status" value="1"/>
</dbReference>
<feature type="domain" description="GGDEF" evidence="3">
    <location>
        <begin position="438"/>
        <end position="586"/>
    </location>
</feature>
<dbReference type="InterPro" id="IPR043128">
    <property type="entry name" value="Rev_trsase/Diguanyl_cyclase"/>
</dbReference>
<dbReference type="GO" id="GO:0071111">
    <property type="term" value="F:cyclic-guanylate-specific phosphodiesterase activity"/>
    <property type="evidence" value="ECO:0007669"/>
    <property type="project" value="InterPro"/>
</dbReference>
<dbReference type="PANTHER" id="PTHR33121">
    <property type="entry name" value="CYCLIC DI-GMP PHOSPHODIESTERASE PDEF"/>
    <property type="match status" value="1"/>
</dbReference>
<dbReference type="RefSeq" id="WP_206582265.1">
    <property type="nucleotide sequence ID" value="NZ_JAFJZZ010000003.1"/>
</dbReference>
<evidence type="ECO:0000313" key="6">
    <source>
        <dbReference type="Proteomes" id="UP000664545"/>
    </source>
</evidence>
<dbReference type="PROSITE" id="PS50887">
    <property type="entry name" value="GGDEF"/>
    <property type="match status" value="1"/>
</dbReference>
<sequence length="586" mass="66149">MLIVMVDEKIKEQVHKIINQKKIKSVYQPIISLEDGNIFGYEALSRIDSDDCKLTIEELFKVAEKVNKLWELEDLCRKESLKNASDKPFGKKLFINVDPNIIYDEDFKAGVTHKHLEKYGLSPEDIIFEITERSAIEDVKTFKKSVNHYKNQDYQIAIDDVGSGYSGLNRICAFSPDFLKIDMALVRNIDKDSMKQSLVESFVHFCESSGIQLIGEGIETEEELKTLIKLKVQFGQGYYIQHPAKKLSDIDAELKRNIKDTYAKYNKYAYKPSFFGNIGTICKAKEVVFPKALGASIYEAFKYTPEITELCVVDEEENVLGILTRSAMLESFGGKFGYDLHARKTVSSLMNREFLMLDYATPIEVVSKMALARPIDTLYNAVVVTQNGKYLGVVTVKDLLETAITIQVTRAVDANPLTGLPGNAVIERTVSECIQSEKPFAAIYLDLDNFKAYNDAYGFNNGDLMIKTVANCISNCCDKDEFEGHIGGDDFVIITDYWEVEGLCHEIITQFANSIESLYSLQDWKNKYIISKNRNGFEEKFPIATLSIAVVTNKENPIGSIDEFSRNIASVKKKCKQVEGNCIIIA</sequence>
<dbReference type="InterPro" id="IPR046342">
    <property type="entry name" value="CBS_dom_sf"/>
</dbReference>
<dbReference type="InterPro" id="IPR000160">
    <property type="entry name" value="GGDEF_dom"/>
</dbReference>
<reference evidence="5" key="1">
    <citation type="submission" date="2021-02" db="EMBL/GenBank/DDBJ databases">
        <title>Abyssanaerobacter marinus gen.nov., sp., nov, anaerobic bacterium isolated from the Onnuri vent field of Indian Ocean and suggestion of Mogibacteriaceae fam. nov., and proposal of reclassification of ambiguous this family's genus member.</title>
        <authorList>
            <person name="Kim Y.J."/>
            <person name="Yang J.-A."/>
        </authorList>
    </citation>
    <scope>NUCLEOTIDE SEQUENCE</scope>
    <source>
        <strain evidence="5">DSM 2634</strain>
    </source>
</reference>
<evidence type="ECO:0000259" key="2">
    <source>
        <dbReference type="PROSITE" id="PS50883"/>
    </source>
</evidence>
<dbReference type="InterPro" id="IPR000644">
    <property type="entry name" value="CBS_dom"/>
</dbReference>
<dbReference type="CDD" id="cd01949">
    <property type="entry name" value="GGDEF"/>
    <property type="match status" value="1"/>
</dbReference>
<dbReference type="SMART" id="SM00267">
    <property type="entry name" value="GGDEF"/>
    <property type="match status" value="1"/>
</dbReference>
<dbReference type="PROSITE" id="PS51371">
    <property type="entry name" value="CBS"/>
    <property type="match status" value="1"/>
</dbReference>
<protein>
    <submittedName>
        <fullName evidence="5">GGDEF domain-containing protein</fullName>
    </submittedName>
</protein>
<name>A0A939D942_CLOAM</name>
<organism evidence="5 6">
    <name type="scientific">Clostridium aminobutyricum</name>
    <dbReference type="NCBI Taxonomy" id="33953"/>
    <lineage>
        <taxon>Bacteria</taxon>
        <taxon>Bacillati</taxon>
        <taxon>Bacillota</taxon>
        <taxon>Clostridia</taxon>
        <taxon>Eubacteriales</taxon>
        <taxon>Clostridiaceae</taxon>
        <taxon>Clostridium</taxon>
    </lineage>
</organism>
<dbReference type="Pfam" id="PF00563">
    <property type="entry name" value="EAL"/>
    <property type="match status" value="1"/>
</dbReference>
<comment type="caution">
    <text evidence="5">The sequence shown here is derived from an EMBL/GenBank/DDBJ whole genome shotgun (WGS) entry which is preliminary data.</text>
</comment>
<dbReference type="AlphaFoldDB" id="A0A939D942"/>
<dbReference type="SUPFAM" id="SSF141868">
    <property type="entry name" value="EAL domain-like"/>
    <property type="match status" value="1"/>
</dbReference>
<proteinExistence type="predicted"/>
<dbReference type="InterPro" id="IPR035919">
    <property type="entry name" value="EAL_sf"/>
</dbReference>
<dbReference type="SUPFAM" id="SSF54631">
    <property type="entry name" value="CBS-domain pair"/>
    <property type="match status" value="1"/>
</dbReference>
<dbReference type="InterPro" id="IPR029787">
    <property type="entry name" value="Nucleotide_cyclase"/>
</dbReference>
<dbReference type="InterPro" id="IPR001633">
    <property type="entry name" value="EAL_dom"/>
</dbReference>
<dbReference type="EMBL" id="JAFJZZ010000003">
    <property type="protein sequence ID" value="MBN7773421.1"/>
    <property type="molecule type" value="Genomic_DNA"/>
</dbReference>
<dbReference type="Gene3D" id="3.30.70.270">
    <property type="match status" value="1"/>
</dbReference>
<dbReference type="NCBIfam" id="TIGR00254">
    <property type="entry name" value="GGDEF"/>
    <property type="match status" value="1"/>
</dbReference>
<evidence type="ECO:0000313" key="5">
    <source>
        <dbReference type="EMBL" id="MBN7773421.1"/>
    </source>
</evidence>